<feature type="transmembrane region" description="Helical" evidence="1">
    <location>
        <begin position="18"/>
        <end position="41"/>
    </location>
</feature>
<feature type="transmembrane region" description="Helical" evidence="1">
    <location>
        <begin position="61"/>
        <end position="83"/>
    </location>
</feature>
<dbReference type="EMBL" id="FOGJ01000002">
    <property type="protein sequence ID" value="SER16863.1"/>
    <property type="molecule type" value="Genomic_DNA"/>
</dbReference>
<gene>
    <name evidence="2" type="ORF">SAMN04487884_102250</name>
</gene>
<protein>
    <recommendedName>
        <fullName evidence="4">DUF2975 domain-containing protein</fullName>
    </recommendedName>
</protein>
<organism evidence="2 3">
    <name type="scientific">Butyrivibrio fibrisolvens</name>
    <dbReference type="NCBI Taxonomy" id="831"/>
    <lineage>
        <taxon>Bacteria</taxon>
        <taxon>Bacillati</taxon>
        <taxon>Bacillota</taxon>
        <taxon>Clostridia</taxon>
        <taxon>Lachnospirales</taxon>
        <taxon>Lachnospiraceae</taxon>
        <taxon>Butyrivibrio</taxon>
    </lineage>
</organism>
<feature type="transmembrane region" description="Helical" evidence="1">
    <location>
        <begin position="103"/>
        <end position="120"/>
    </location>
</feature>
<evidence type="ECO:0008006" key="4">
    <source>
        <dbReference type="Google" id="ProtNLM"/>
    </source>
</evidence>
<dbReference type="InterPro" id="IPR021354">
    <property type="entry name" value="DUF2975"/>
</dbReference>
<sequence>MDKQNNAGSSMSVKVTKVFIILVALASIFSCIVGPRIVRYVTLESHDGVFNSPWFIGYPRFWMIIVLGYFCAVILFVMLYQLYMLVCRIDNGEVFSQRNVRSLKIISNVVLMACILTFIMGITCGYFILLIFAAAAFMTAIIRVVMNAFAKAVEMKDELDYTV</sequence>
<feature type="transmembrane region" description="Helical" evidence="1">
    <location>
        <begin position="126"/>
        <end position="146"/>
    </location>
</feature>
<evidence type="ECO:0000313" key="3">
    <source>
        <dbReference type="Proteomes" id="UP000182584"/>
    </source>
</evidence>
<accession>A0A1H9M1B8</accession>
<proteinExistence type="predicted"/>
<dbReference type="eggNOG" id="ENOG5034159">
    <property type="taxonomic scope" value="Bacteria"/>
</dbReference>
<dbReference type="Pfam" id="PF11188">
    <property type="entry name" value="DUF2975"/>
    <property type="match status" value="1"/>
</dbReference>
<evidence type="ECO:0000256" key="1">
    <source>
        <dbReference type="SAM" id="Phobius"/>
    </source>
</evidence>
<keyword evidence="1" id="KW-0472">Membrane</keyword>
<reference evidence="2 3" key="1">
    <citation type="submission" date="2016-10" db="EMBL/GenBank/DDBJ databases">
        <authorList>
            <person name="de Groot N.N."/>
        </authorList>
    </citation>
    <scope>NUCLEOTIDE SEQUENCE [LARGE SCALE GENOMIC DNA]</scope>
    <source>
        <strain evidence="2 3">AR40</strain>
    </source>
</reference>
<evidence type="ECO:0000313" key="2">
    <source>
        <dbReference type="EMBL" id="SER16863.1"/>
    </source>
</evidence>
<dbReference type="PROSITE" id="PS51257">
    <property type="entry name" value="PROKAR_LIPOPROTEIN"/>
    <property type="match status" value="1"/>
</dbReference>
<keyword evidence="1" id="KW-0812">Transmembrane</keyword>
<dbReference type="RefSeq" id="WP_074754146.1">
    <property type="nucleotide sequence ID" value="NZ_FOGJ01000002.1"/>
</dbReference>
<dbReference type="OrthoDB" id="2003714at2"/>
<dbReference type="Proteomes" id="UP000182584">
    <property type="component" value="Unassembled WGS sequence"/>
</dbReference>
<dbReference type="AlphaFoldDB" id="A0A1H9M1B8"/>
<keyword evidence="1" id="KW-1133">Transmembrane helix</keyword>
<name>A0A1H9M1B8_BUTFI</name>